<dbReference type="Gene3D" id="2.180.10.10">
    <property type="entry name" value="RHS repeat-associated core"/>
    <property type="match status" value="1"/>
</dbReference>
<proteinExistence type="predicted"/>
<dbReference type="OrthoDB" id="5458729at2"/>
<dbReference type="InterPro" id="IPR056823">
    <property type="entry name" value="TEN-like_YD-shell"/>
</dbReference>
<evidence type="ECO:0000256" key="1">
    <source>
        <dbReference type="ARBA" id="ARBA00022536"/>
    </source>
</evidence>
<dbReference type="Proteomes" id="UP000288096">
    <property type="component" value="Unassembled WGS sequence"/>
</dbReference>
<dbReference type="NCBIfam" id="TIGR03696">
    <property type="entry name" value="Rhs_assc_core"/>
    <property type="match status" value="1"/>
</dbReference>
<keyword evidence="6" id="KW-1185">Reference proteome</keyword>
<feature type="domain" description="Teneurin-like YD-shell" evidence="4">
    <location>
        <begin position="4"/>
        <end position="88"/>
    </location>
</feature>
<evidence type="ECO:0000259" key="4">
    <source>
        <dbReference type="Pfam" id="PF25023"/>
    </source>
</evidence>
<dbReference type="EMBL" id="BEXT01000001">
    <property type="protein sequence ID" value="GBC59958.1"/>
    <property type="molecule type" value="Genomic_DNA"/>
</dbReference>
<reference evidence="6" key="2">
    <citation type="submission" date="2019-01" db="EMBL/GenBank/DDBJ databases">
        <title>Genome sequence of Desulfonema ishimotonii strain Tokyo 01.</title>
        <authorList>
            <person name="Fukui M."/>
        </authorList>
    </citation>
    <scope>NUCLEOTIDE SEQUENCE [LARGE SCALE GENOMIC DNA]</scope>
    <source>
        <strain evidence="6">Tokyo 01</strain>
    </source>
</reference>
<evidence type="ECO:0000313" key="5">
    <source>
        <dbReference type="EMBL" id="GBC59958.1"/>
    </source>
</evidence>
<evidence type="ECO:0000256" key="2">
    <source>
        <dbReference type="ARBA" id="ARBA00022737"/>
    </source>
</evidence>
<evidence type="ECO:0000256" key="3">
    <source>
        <dbReference type="ARBA" id="ARBA00023157"/>
    </source>
</evidence>
<organism evidence="5 6">
    <name type="scientific">Desulfonema ishimotonii</name>
    <dbReference type="NCBI Taxonomy" id="45657"/>
    <lineage>
        <taxon>Bacteria</taxon>
        <taxon>Pseudomonadati</taxon>
        <taxon>Thermodesulfobacteriota</taxon>
        <taxon>Desulfobacteria</taxon>
        <taxon>Desulfobacterales</taxon>
        <taxon>Desulfococcaceae</taxon>
        <taxon>Desulfonema</taxon>
    </lineage>
</organism>
<keyword evidence="3" id="KW-1015">Disulfide bond</keyword>
<sequence length="232" mass="25641">MPVAMTKGGQRYYLAYDQVGTLRAVADASGNAVKRIQYDSFGNVISDSDTAFAVPFGFAGGLHDADTGLVRFGYRDYDPDTGRWTAKDPILFAGRDTDLYGYCLGDPVNLVDEDGRLWGEIAFAAGIAYLSKIAWDSMKTAYESARFSKELGIAADRALDNQEWEKAELYKQLQKHVAKETYDDILKIMQSIPNMSNTGPVATDNVSLWSVEFMSRLLAKINESKAKPCQAD</sequence>
<name>A0A401FSM2_9BACT</name>
<dbReference type="RefSeq" id="WP_124327426.1">
    <property type="nucleotide sequence ID" value="NZ_BEXT01000001.1"/>
</dbReference>
<dbReference type="Pfam" id="PF25023">
    <property type="entry name" value="TEN_YD-shell"/>
    <property type="match status" value="1"/>
</dbReference>
<comment type="caution">
    <text evidence="5">The sequence shown here is derived from an EMBL/GenBank/DDBJ whole genome shotgun (WGS) entry which is preliminary data.</text>
</comment>
<reference evidence="6" key="1">
    <citation type="submission" date="2017-11" db="EMBL/GenBank/DDBJ databases">
        <authorList>
            <person name="Watanabe M."/>
            <person name="Kojima H."/>
        </authorList>
    </citation>
    <scope>NUCLEOTIDE SEQUENCE [LARGE SCALE GENOMIC DNA]</scope>
    <source>
        <strain evidence="6">Tokyo 01</strain>
    </source>
</reference>
<dbReference type="InterPro" id="IPR051216">
    <property type="entry name" value="Teneurin"/>
</dbReference>
<dbReference type="AlphaFoldDB" id="A0A401FSM2"/>
<keyword evidence="2" id="KW-0677">Repeat</keyword>
<gene>
    <name evidence="5" type="ORF">DENIS_0900</name>
</gene>
<dbReference type="PANTHER" id="PTHR11219">
    <property type="entry name" value="TENEURIN AND N-ACETYLGLUCOSAMINE-1-PHOSPHODIESTER ALPHA-N-ACETYLGLUCOSAMINIDASE"/>
    <property type="match status" value="1"/>
</dbReference>
<accession>A0A401FSM2</accession>
<keyword evidence="1" id="KW-0245">EGF-like domain</keyword>
<protein>
    <recommendedName>
        <fullName evidence="4">Teneurin-like YD-shell domain-containing protein</fullName>
    </recommendedName>
</protein>
<dbReference type="InterPro" id="IPR022385">
    <property type="entry name" value="Rhs_assc_core"/>
</dbReference>
<evidence type="ECO:0000313" key="6">
    <source>
        <dbReference type="Proteomes" id="UP000288096"/>
    </source>
</evidence>
<dbReference type="PANTHER" id="PTHR11219:SF69">
    <property type="entry name" value="TENEURIN-A"/>
    <property type="match status" value="1"/>
</dbReference>